<dbReference type="EMBL" id="BMQL01000025">
    <property type="protein sequence ID" value="GGR20627.1"/>
    <property type="molecule type" value="Genomic_DNA"/>
</dbReference>
<dbReference type="Pfam" id="PF00202">
    <property type="entry name" value="Aminotran_3"/>
    <property type="match status" value="1"/>
</dbReference>
<comment type="cofactor">
    <cofactor evidence="1">
        <name>pyridoxal 5'-phosphate</name>
        <dbReference type="ChEBI" id="CHEBI:597326"/>
    </cofactor>
</comment>
<dbReference type="GO" id="GO:0008483">
    <property type="term" value="F:transaminase activity"/>
    <property type="evidence" value="ECO:0007669"/>
    <property type="project" value="InterPro"/>
</dbReference>
<reference evidence="4" key="2">
    <citation type="submission" date="2020-09" db="EMBL/GenBank/DDBJ databases">
        <authorList>
            <person name="Sun Q."/>
            <person name="Ohkuma M."/>
        </authorList>
    </citation>
    <scope>NUCLEOTIDE SEQUENCE</scope>
    <source>
        <strain evidence="4">JCM 31311</strain>
    </source>
</reference>
<name>A0A918F923_9DEIO</name>
<keyword evidence="5" id="KW-1185">Reference proteome</keyword>
<dbReference type="InterPro" id="IPR015421">
    <property type="entry name" value="PyrdxlP-dep_Trfase_major"/>
</dbReference>
<accession>A0A918F923</accession>
<gene>
    <name evidence="4" type="ORF">GCM10008957_36230</name>
</gene>
<evidence type="ECO:0000256" key="1">
    <source>
        <dbReference type="ARBA" id="ARBA00001933"/>
    </source>
</evidence>
<sequence length="501" mass="53153">MTAGWTLSAEQSRSLATLCGGNRAVLGVAAQVATRQRRSLEWHARSLDSVAAGRSQLPYFSPLLPICTESAQGPHVWCADGHRYIDAHMGYTSGILGHNPPEVVEGLRAALGRRPGAGYFVQEGVELAELVCELVPGLERVAFLHSGADAVTAALRLARAHTRRTLIAKFEGCYHGWHESGLVNTALTWAGRPGEGPLGSIVPEFATGGMPHSAGAEFLILPYGDALALELIERHASELAGVLLDPVPRFMMNDLAGAQAFTQRLRDLTAALNIPLIFDEVVTGFRLAPGGVAQAFGIRPDLSVFGKITAGLGVPLSMVGGRAELLSRASTAGLVGDYVGQKVWMSTTHAANSLALTASLLQLRSLRAAGPELFAPLDAHHAHIGEAVRRIAAELGIPVRLDGHARLYSMFSFQTDPPDPAALSAAAADAHNPARSYFRSFTPGNVRAARLLTLYLRLQGVYMETLPTLDLSAAHTADDAAQLVSGLETALGSMQRHGVFL</sequence>
<evidence type="ECO:0000313" key="5">
    <source>
        <dbReference type="Proteomes" id="UP000603865"/>
    </source>
</evidence>
<keyword evidence="2 3" id="KW-0663">Pyridoxal phosphate</keyword>
<dbReference type="PANTHER" id="PTHR43713:SF3">
    <property type="entry name" value="GLUTAMATE-1-SEMIALDEHYDE 2,1-AMINOMUTASE 1, CHLOROPLASTIC-RELATED"/>
    <property type="match status" value="1"/>
</dbReference>
<comment type="similarity">
    <text evidence="3">Belongs to the class-III pyridoxal-phosphate-dependent aminotransferase family.</text>
</comment>
<dbReference type="PANTHER" id="PTHR43713">
    <property type="entry name" value="GLUTAMATE-1-SEMIALDEHYDE 2,1-AMINOMUTASE"/>
    <property type="match status" value="1"/>
</dbReference>
<dbReference type="InterPro" id="IPR015424">
    <property type="entry name" value="PyrdxlP-dep_Trfase"/>
</dbReference>
<dbReference type="InterPro" id="IPR005814">
    <property type="entry name" value="Aminotrans_3"/>
</dbReference>
<protein>
    <recommendedName>
        <fullName evidence="6">Glutamate-1-semialdehyde 2,1-aminomutase</fullName>
    </recommendedName>
</protein>
<comment type="caution">
    <text evidence="4">The sequence shown here is derived from an EMBL/GenBank/DDBJ whole genome shotgun (WGS) entry which is preliminary data.</text>
</comment>
<dbReference type="InterPro" id="IPR015422">
    <property type="entry name" value="PyrdxlP-dep_Trfase_small"/>
</dbReference>
<dbReference type="SUPFAM" id="SSF53383">
    <property type="entry name" value="PLP-dependent transferases"/>
    <property type="match status" value="1"/>
</dbReference>
<organism evidence="4 5">
    <name type="scientific">Deinococcus ruber</name>
    <dbReference type="NCBI Taxonomy" id="1848197"/>
    <lineage>
        <taxon>Bacteria</taxon>
        <taxon>Thermotogati</taxon>
        <taxon>Deinococcota</taxon>
        <taxon>Deinococci</taxon>
        <taxon>Deinococcales</taxon>
        <taxon>Deinococcaceae</taxon>
        <taxon>Deinococcus</taxon>
    </lineage>
</organism>
<dbReference type="Gene3D" id="3.40.640.10">
    <property type="entry name" value="Type I PLP-dependent aspartate aminotransferase-like (Major domain)"/>
    <property type="match status" value="1"/>
</dbReference>
<evidence type="ECO:0008006" key="6">
    <source>
        <dbReference type="Google" id="ProtNLM"/>
    </source>
</evidence>
<evidence type="ECO:0000256" key="2">
    <source>
        <dbReference type="ARBA" id="ARBA00022898"/>
    </source>
</evidence>
<dbReference type="GO" id="GO:0030170">
    <property type="term" value="F:pyridoxal phosphate binding"/>
    <property type="evidence" value="ECO:0007669"/>
    <property type="project" value="InterPro"/>
</dbReference>
<dbReference type="Proteomes" id="UP000603865">
    <property type="component" value="Unassembled WGS sequence"/>
</dbReference>
<dbReference type="InterPro" id="IPR049704">
    <property type="entry name" value="Aminotrans_3_PPA_site"/>
</dbReference>
<dbReference type="RefSeq" id="WP_189091916.1">
    <property type="nucleotide sequence ID" value="NZ_BMQL01000025.1"/>
</dbReference>
<evidence type="ECO:0000313" key="4">
    <source>
        <dbReference type="EMBL" id="GGR20627.1"/>
    </source>
</evidence>
<evidence type="ECO:0000256" key="3">
    <source>
        <dbReference type="RuleBase" id="RU003560"/>
    </source>
</evidence>
<dbReference type="Gene3D" id="3.90.1150.10">
    <property type="entry name" value="Aspartate Aminotransferase, domain 1"/>
    <property type="match status" value="1"/>
</dbReference>
<proteinExistence type="inferred from homology"/>
<dbReference type="AlphaFoldDB" id="A0A918F923"/>
<reference evidence="4" key="1">
    <citation type="journal article" date="2014" name="Int. J. Syst. Evol. Microbiol.">
        <title>Complete genome sequence of Corynebacterium casei LMG S-19264T (=DSM 44701T), isolated from a smear-ripened cheese.</title>
        <authorList>
            <consortium name="US DOE Joint Genome Institute (JGI-PGF)"/>
            <person name="Walter F."/>
            <person name="Albersmeier A."/>
            <person name="Kalinowski J."/>
            <person name="Ruckert C."/>
        </authorList>
    </citation>
    <scope>NUCLEOTIDE SEQUENCE</scope>
    <source>
        <strain evidence="4">JCM 31311</strain>
    </source>
</reference>
<dbReference type="PROSITE" id="PS00600">
    <property type="entry name" value="AA_TRANSFER_CLASS_3"/>
    <property type="match status" value="1"/>
</dbReference>